<accession>A0A0X3BK59</accession>
<dbReference type="EMBL" id="LT158599">
    <property type="protein sequence ID" value="CVK32468.1"/>
    <property type="molecule type" value="Genomic_DNA"/>
</dbReference>
<evidence type="ECO:0000313" key="1">
    <source>
        <dbReference type="EMBL" id="CVK32468.1"/>
    </source>
</evidence>
<sequence length="150" mass="18019">MTEYIKKVSLPVDESGFLRRECPYCRRQFKVHMDEIESLEDQEDHYCPYCGQIADGSEWWTQEQVDYFRKVQENIAADLLNEHLIRPLKRSLSRSSCMRFEGKEVEKRNELIQPELDDMKLFALPCCQKKLKIVDEWEEVVHCYYCGFQH</sequence>
<dbReference type="OrthoDB" id="346393at2157"/>
<dbReference type="RefSeq" id="WP_083531415.1">
    <property type="nucleotide sequence ID" value="NZ_LT158599.1"/>
</dbReference>
<dbReference type="Proteomes" id="UP000069850">
    <property type="component" value="Chromosome 1"/>
</dbReference>
<reference evidence="1 2" key="1">
    <citation type="submission" date="2016-01" db="EMBL/GenBank/DDBJ databases">
        <authorList>
            <person name="Manzoor S."/>
        </authorList>
    </citation>
    <scope>NUCLEOTIDE SEQUENCE [LARGE SCALE GENOMIC DNA]</scope>
    <source>
        <strain evidence="1">Methanoculleus sp MAB1</strain>
    </source>
</reference>
<proteinExistence type="predicted"/>
<dbReference type="AlphaFoldDB" id="A0A0X3BK59"/>
<name>A0A0X3BK59_9EURY</name>
<dbReference type="GeneID" id="32210350"/>
<gene>
    <name evidence="1" type="ORF">MMAB1_1255</name>
</gene>
<protein>
    <submittedName>
        <fullName evidence="1">Uncharacterized protein</fullName>
    </submittedName>
</protein>
<evidence type="ECO:0000313" key="2">
    <source>
        <dbReference type="Proteomes" id="UP000069850"/>
    </source>
</evidence>
<dbReference type="KEGG" id="mema:MMAB1_1255"/>
<organism evidence="1 2">
    <name type="scientific">Methanoculleus bourgensis</name>
    <dbReference type="NCBI Taxonomy" id="83986"/>
    <lineage>
        <taxon>Archaea</taxon>
        <taxon>Methanobacteriati</taxon>
        <taxon>Methanobacteriota</taxon>
        <taxon>Stenosarchaea group</taxon>
        <taxon>Methanomicrobia</taxon>
        <taxon>Methanomicrobiales</taxon>
        <taxon>Methanomicrobiaceae</taxon>
        <taxon>Methanoculleus</taxon>
    </lineage>
</organism>